<dbReference type="EMBL" id="JASCZI010212156">
    <property type="protein sequence ID" value="MED6198556.1"/>
    <property type="molecule type" value="Genomic_DNA"/>
</dbReference>
<protein>
    <submittedName>
        <fullName evidence="1">Uncharacterized protein</fullName>
    </submittedName>
</protein>
<dbReference type="Proteomes" id="UP001341840">
    <property type="component" value="Unassembled WGS sequence"/>
</dbReference>
<evidence type="ECO:0000313" key="2">
    <source>
        <dbReference type="Proteomes" id="UP001341840"/>
    </source>
</evidence>
<sequence>MASKNRIPAMVVGRALIDVQKGELTLRVHDEKMVINVFKAMQYPGEEDVADCMRIDIIEELIKEVQQDEAMQKFKAAHERYKVIKNTNQEFVLQDIQDIMQENNAEIMQQLSAQIMQPMVEEIQPRIDILQQYDDKLMQQKFEEERQQDNLLQQNIQEGMQQKGELQ</sequence>
<evidence type="ECO:0000313" key="1">
    <source>
        <dbReference type="EMBL" id="MED6198556.1"/>
    </source>
</evidence>
<gene>
    <name evidence="1" type="ORF">PIB30_067567</name>
</gene>
<comment type="caution">
    <text evidence="1">The sequence shown here is derived from an EMBL/GenBank/DDBJ whole genome shotgun (WGS) entry which is preliminary data.</text>
</comment>
<accession>A0ABU6XKZ4</accession>
<keyword evidence="2" id="KW-1185">Reference proteome</keyword>
<reference evidence="1 2" key="1">
    <citation type="journal article" date="2023" name="Plants (Basel)">
        <title>Bridging the Gap: Combining Genomics and Transcriptomics Approaches to Understand Stylosanthes scabra, an Orphan Legume from the Brazilian Caatinga.</title>
        <authorList>
            <person name="Ferreira-Neto J.R.C."/>
            <person name="da Silva M.D."/>
            <person name="Binneck E."/>
            <person name="de Melo N.F."/>
            <person name="da Silva R.H."/>
            <person name="de Melo A.L.T.M."/>
            <person name="Pandolfi V."/>
            <person name="Bustamante F.O."/>
            <person name="Brasileiro-Vidal A.C."/>
            <person name="Benko-Iseppon A.M."/>
        </authorList>
    </citation>
    <scope>NUCLEOTIDE SEQUENCE [LARGE SCALE GENOMIC DNA]</scope>
    <source>
        <tissue evidence="1">Leaves</tissue>
    </source>
</reference>
<name>A0ABU6XKZ4_9FABA</name>
<proteinExistence type="predicted"/>
<organism evidence="1 2">
    <name type="scientific">Stylosanthes scabra</name>
    <dbReference type="NCBI Taxonomy" id="79078"/>
    <lineage>
        <taxon>Eukaryota</taxon>
        <taxon>Viridiplantae</taxon>
        <taxon>Streptophyta</taxon>
        <taxon>Embryophyta</taxon>
        <taxon>Tracheophyta</taxon>
        <taxon>Spermatophyta</taxon>
        <taxon>Magnoliopsida</taxon>
        <taxon>eudicotyledons</taxon>
        <taxon>Gunneridae</taxon>
        <taxon>Pentapetalae</taxon>
        <taxon>rosids</taxon>
        <taxon>fabids</taxon>
        <taxon>Fabales</taxon>
        <taxon>Fabaceae</taxon>
        <taxon>Papilionoideae</taxon>
        <taxon>50 kb inversion clade</taxon>
        <taxon>dalbergioids sensu lato</taxon>
        <taxon>Dalbergieae</taxon>
        <taxon>Pterocarpus clade</taxon>
        <taxon>Stylosanthes</taxon>
    </lineage>
</organism>